<evidence type="ECO:0000256" key="3">
    <source>
        <dbReference type="ARBA" id="ARBA00004496"/>
    </source>
</evidence>
<evidence type="ECO:0000256" key="7">
    <source>
        <dbReference type="ARBA" id="ARBA00022787"/>
    </source>
</evidence>
<keyword evidence="10" id="KW-0496">Mitochondrion</keyword>
<dbReference type="InterPro" id="IPR031981">
    <property type="entry name" value="MIEAP_C"/>
</dbReference>
<evidence type="ECO:0000256" key="14">
    <source>
        <dbReference type="SAM" id="MobiDB-lite"/>
    </source>
</evidence>
<evidence type="ECO:0000256" key="5">
    <source>
        <dbReference type="ARBA" id="ARBA00019863"/>
    </source>
</evidence>
<evidence type="ECO:0000256" key="12">
    <source>
        <dbReference type="ARBA" id="ARBA00032687"/>
    </source>
</evidence>
<comment type="caution">
    <text evidence="16">The sequence shown here is derived from an EMBL/GenBank/DDBJ whole genome shotgun (WGS) entry which is preliminary data.</text>
</comment>
<gene>
    <name evidence="16" type="ORF">ACJMK2_031863</name>
</gene>
<evidence type="ECO:0000256" key="11">
    <source>
        <dbReference type="ARBA" id="ARBA00023136"/>
    </source>
</evidence>
<comment type="subcellular location">
    <subcellularLocation>
        <location evidence="3">Cytoplasm</location>
    </subcellularLocation>
    <subcellularLocation>
        <location evidence="2">Mitochondrion matrix</location>
    </subcellularLocation>
    <subcellularLocation>
        <location evidence="1">Mitochondrion outer membrane</location>
    </subcellularLocation>
</comment>
<keyword evidence="7" id="KW-1000">Mitochondrion outer membrane</keyword>
<dbReference type="AlphaFoldDB" id="A0ABD3X025"/>
<evidence type="ECO:0000313" key="17">
    <source>
        <dbReference type="Proteomes" id="UP001634394"/>
    </source>
</evidence>
<keyword evidence="11" id="KW-0472">Membrane</keyword>
<dbReference type="PANTHER" id="PTHR21771">
    <property type="entry name" value="MITOCHONDRIA-EATING PROTEIN-RELATED"/>
    <property type="match status" value="1"/>
</dbReference>
<dbReference type="GO" id="GO:0005759">
    <property type="term" value="C:mitochondrial matrix"/>
    <property type="evidence" value="ECO:0007669"/>
    <property type="project" value="UniProtKB-SubCell"/>
</dbReference>
<dbReference type="EMBL" id="JBJQND010000004">
    <property type="protein sequence ID" value="KAL3879569.1"/>
    <property type="molecule type" value="Genomic_DNA"/>
</dbReference>
<accession>A0ABD3X025</accession>
<evidence type="ECO:0000313" key="16">
    <source>
        <dbReference type="EMBL" id="KAL3879569.1"/>
    </source>
</evidence>
<evidence type="ECO:0000256" key="4">
    <source>
        <dbReference type="ARBA" id="ARBA00008233"/>
    </source>
</evidence>
<evidence type="ECO:0000256" key="1">
    <source>
        <dbReference type="ARBA" id="ARBA00004294"/>
    </source>
</evidence>
<proteinExistence type="inferred from homology"/>
<evidence type="ECO:0000256" key="8">
    <source>
        <dbReference type="ARBA" id="ARBA00023054"/>
    </source>
</evidence>
<evidence type="ECO:0000256" key="2">
    <source>
        <dbReference type="ARBA" id="ARBA00004305"/>
    </source>
</evidence>
<keyword evidence="6" id="KW-0963">Cytoplasm</keyword>
<evidence type="ECO:0000256" key="6">
    <source>
        <dbReference type="ARBA" id="ARBA00022490"/>
    </source>
</evidence>
<feature type="domain" description="Mitochondria-eating protein C-terminal" evidence="15">
    <location>
        <begin position="116"/>
        <end position="308"/>
    </location>
</feature>
<dbReference type="GO" id="GO:0005741">
    <property type="term" value="C:mitochondrial outer membrane"/>
    <property type="evidence" value="ECO:0007669"/>
    <property type="project" value="UniProtKB-SubCell"/>
</dbReference>
<dbReference type="Proteomes" id="UP001634394">
    <property type="component" value="Unassembled WGS sequence"/>
</dbReference>
<dbReference type="Pfam" id="PF16026">
    <property type="entry name" value="MIEAP"/>
    <property type="match status" value="1"/>
</dbReference>
<name>A0ABD3X025_SINWO</name>
<evidence type="ECO:0000256" key="13">
    <source>
        <dbReference type="SAM" id="Coils"/>
    </source>
</evidence>
<feature type="coiled-coil region" evidence="13">
    <location>
        <begin position="37"/>
        <end position="78"/>
    </location>
</feature>
<feature type="region of interest" description="Disordered" evidence="14">
    <location>
        <begin position="519"/>
        <end position="545"/>
    </location>
</feature>
<dbReference type="GO" id="GO:0008289">
    <property type="term" value="F:lipid binding"/>
    <property type="evidence" value="ECO:0007669"/>
    <property type="project" value="UniProtKB-KW"/>
</dbReference>
<reference evidence="16 17" key="1">
    <citation type="submission" date="2024-11" db="EMBL/GenBank/DDBJ databases">
        <title>Chromosome-level genome assembly of the freshwater bivalve Anodonta woodiana.</title>
        <authorList>
            <person name="Chen X."/>
        </authorList>
    </citation>
    <scope>NUCLEOTIDE SEQUENCE [LARGE SCALE GENOMIC DNA]</scope>
    <source>
        <strain evidence="16">MN2024</strain>
        <tissue evidence="16">Gills</tissue>
    </source>
</reference>
<evidence type="ECO:0000256" key="9">
    <source>
        <dbReference type="ARBA" id="ARBA00023121"/>
    </source>
</evidence>
<keyword evidence="17" id="KW-1185">Reference proteome</keyword>
<keyword evidence="8 13" id="KW-0175">Coiled coil</keyword>
<keyword evidence="9" id="KW-0446">Lipid-binding</keyword>
<evidence type="ECO:0000259" key="15">
    <source>
        <dbReference type="Pfam" id="PF16026"/>
    </source>
</evidence>
<organism evidence="16 17">
    <name type="scientific">Sinanodonta woodiana</name>
    <name type="common">Chinese pond mussel</name>
    <name type="synonym">Anodonta woodiana</name>
    <dbReference type="NCBI Taxonomy" id="1069815"/>
    <lineage>
        <taxon>Eukaryota</taxon>
        <taxon>Metazoa</taxon>
        <taxon>Spiralia</taxon>
        <taxon>Lophotrochozoa</taxon>
        <taxon>Mollusca</taxon>
        <taxon>Bivalvia</taxon>
        <taxon>Autobranchia</taxon>
        <taxon>Heteroconchia</taxon>
        <taxon>Palaeoheterodonta</taxon>
        <taxon>Unionida</taxon>
        <taxon>Unionoidea</taxon>
        <taxon>Unionidae</taxon>
        <taxon>Unioninae</taxon>
        <taxon>Sinanodonta</taxon>
    </lineage>
</organism>
<sequence>MGNGIIRALLVRYSCLCPCRTRDNYKELDDTNEKTENEDLKQKLVAKEQDLETLNIDYNDLRRRNDELQGLLRKKEYDLDKFRIYNNVLLTRLSEMGAMQLTEGNPNIADLSDHNRPDKIAEQFSELYDNLWTDCYIVLDRLTKSERETVETLLTILKTVYDISLNRSQMIMSDARKALVAFAGMSDEESEKALDSLIQETLHKMKSYRTKHFKAVPKDIAKEINVKLVETIGQQEVTACCEYIEECVRICWLMCMKDPPMYIFCEKEDVFNKNHFMEYTEKGHKVSYVVWPALYLYQNGPLMRKGVAQGEGKQIEDNQVLASEDGSCKFNDSVEKKPQFRTLEGGQNHIVLTSIASSEKTQYDNTGKVIDAFMPIHDDELGLGIKPNDIFPFENEIRAVDKARDMDAPHSLTERCEETEERIVSPSNDKDIPEVNVKEENTIVGDVCSLSENIVPGKNDAEDYTCNVAFTTADDVANGDAVMSINDNEMELGKKTNDIFPFENKTRTVDNASNMDASHSLDDSCEETNDHFVSPSNDTDRSEVNVKEDSLRVGDVCSLSGNIVPGENETDNYNRNVAVATADGAAIPTVELQKEKHHERKLSEDSSDEGH</sequence>
<feature type="region of interest" description="Disordered" evidence="14">
    <location>
        <begin position="588"/>
        <end position="611"/>
    </location>
</feature>
<feature type="compositionally biased region" description="Basic and acidic residues" evidence="14">
    <location>
        <begin position="592"/>
        <end position="611"/>
    </location>
</feature>
<protein>
    <recommendedName>
        <fullName evidence="5">Mitochondria-eating protein</fullName>
    </recommendedName>
    <alternativeName>
        <fullName evidence="12">Spermatogenesis-associated protein 18</fullName>
    </alternativeName>
</protein>
<dbReference type="InterPro" id="IPR026169">
    <property type="entry name" value="MIEAP"/>
</dbReference>
<comment type="similarity">
    <text evidence="4">Belongs to the MIEAP family.</text>
</comment>
<evidence type="ECO:0000256" key="10">
    <source>
        <dbReference type="ARBA" id="ARBA00023128"/>
    </source>
</evidence>